<evidence type="ECO:0000313" key="2">
    <source>
        <dbReference type="Proteomes" id="UP000703590"/>
    </source>
</evidence>
<dbReference type="EC" id="3.6.1.57" evidence="1"/>
<accession>A0ABS2WTH2</accession>
<name>A0ABS2WTH2_9BACT</name>
<reference evidence="1" key="2">
    <citation type="submission" date="2021-02" db="EMBL/GenBank/DDBJ databases">
        <authorList>
            <person name="Merkel A.Y."/>
        </authorList>
    </citation>
    <scope>NUCLEOTIDE SEQUENCE</scope>
    <source>
        <strain evidence="1">T05b</strain>
    </source>
</reference>
<keyword evidence="2" id="KW-1185">Reference proteome</keyword>
<comment type="caution">
    <text evidence="1">The sequence shown here is derived from an EMBL/GenBank/DDBJ whole genome shotgun (WGS) entry which is preliminary data.</text>
</comment>
<dbReference type="EMBL" id="JAFHKK010000012">
    <property type="protein sequence ID" value="MBN2964479.1"/>
    <property type="molecule type" value="Genomic_DNA"/>
</dbReference>
<evidence type="ECO:0000313" key="1">
    <source>
        <dbReference type="EMBL" id="MBN2964479.1"/>
    </source>
</evidence>
<keyword evidence="1" id="KW-0378">Hydrolase</keyword>
<dbReference type="Gene3D" id="3.40.50.2000">
    <property type="entry name" value="Glycogen Phosphorylase B"/>
    <property type="match status" value="1"/>
</dbReference>
<dbReference type="Gene3D" id="3.40.50.11190">
    <property type="match status" value="1"/>
</dbReference>
<dbReference type="Proteomes" id="UP000703590">
    <property type="component" value="Unassembled WGS sequence"/>
</dbReference>
<reference evidence="1" key="1">
    <citation type="submission" date="2021-02" db="EMBL/GenBank/DDBJ databases">
        <title>Sulfurospirillum tamanensis sp. nov.</title>
        <authorList>
            <person name="Frolova A."/>
            <person name="Merkel A."/>
            <person name="Slobodkin A."/>
        </authorList>
    </citation>
    <scope>NUCLEOTIDE SEQUENCE</scope>
    <source>
        <strain evidence="1">T05b</strain>
    </source>
</reference>
<dbReference type="NCBIfam" id="TIGR03590">
    <property type="entry name" value="PseG"/>
    <property type="match status" value="1"/>
</dbReference>
<proteinExistence type="predicted"/>
<dbReference type="InterPro" id="IPR020023">
    <property type="entry name" value="PseG"/>
</dbReference>
<sequence length="292" mass="33081">MSILFRCDSSSVLGLGHVMRCLVLSKEYPKKAVHFACRNLEGNINSQIPYPLHVVPSNEPEEIIKLISALHVKMLIIDHYGINYEAERKIKEKTGVKILAFDDTYEKHCCDTLRNPNLCADASRYKGLVPSYCELQCGIPLIREEFYREKKIKREKISDIFLAMGGTDSANLTTPILKALPKTLHVNVLSTNANANLEALKTYVKTKPNVSLHVNTKEVAKLLHQSRFAIISASTLAHEVLFMDVPFLAIKTADNQADMVAYLQAQGYRTIDRWDEALFEHTLRSSFAHWHL</sequence>
<organism evidence="1 2">
    <name type="scientific">Sulfurospirillum tamanense</name>
    <dbReference type="NCBI Taxonomy" id="2813362"/>
    <lineage>
        <taxon>Bacteria</taxon>
        <taxon>Pseudomonadati</taxon>
        <taxon>Campylobacterota</taxon>
        <taxon>Epsilonproteobacteria</taxon>
        <taxon>Campylobacterales</taxon>
        <taxon>Sulfurospirillaceae</taxon>
        <taxon>Sulfurospirillum</taxon>
    </lineage>
</organism>
<protein>
    <submittedName>
        <fullName evidence="1">UDP-2,4-diacetamido-2,4, 6-trideoxy-beta-L-altropyranose hydrolase</fullName>
        <ecNumber evidence="1">3.6.1.57</ecNumber>
    </submittedName>
</protein>
<dbReference type="RefSeq" id="WP_205459030.1">
    <property type="nucleotide sequence ID" value="NZ_JAFHKK010000012.1"/>
</dbReference>
<dbReference type="GO" id="GO:0016787">
    <property type="term" value="F:hydrolase activity"/>
    <property type="evidence" value="ECO:0007669"/>
    <property type="project" value="UniProtKB-KW"/>
</dbReference>
<gene>
    <name evidence="1" type="primary">pseG</name>
    <name evidence="1" type="ORF">JWV37_06785</name>
</gene>